<evidence type="ECO:0000313" key="10">
    <source>
        <dbReference type="Proteomes" id="UP001501237"/>
    </source>
</evidence>
<comment type="caution">
    <text evidence="9">The sequence shown here is derived from an EMBL/GenBank/DDBJ whole genome shotgun (WGS) entry which is preliminary data.</text>
</comment>
<dbReference type="SUPFAM" id="SSF88946">
    <property type="entry name" value="Sigma2 domain of RNA polymerase sigma factors"/>
    <property type="match status" value="1"/>
</dbReference>
<dbReference type="InterPro" id="IPR052704">
    <property type="entry name" value="ECF_Sigma-70_Domain"/>
</dbReference>
<dbReference type="InterPro" id="IPR013249">
    <property type="entry name" value="RNA_pol_sigma70_r4_t2"/>
</dbReference>
<comment type="similarity">
    <text evidence="1">Belongs to the sigma-70 factor family. ECF subfamily.</text>
</comment>
<dbReference type="SUPFAM" id="SSF54427">
    <property type="entry name" value="NTF2-like"/>
    <property type="match status" value="1"/>
</dbReference>
<comment type="subunit">
    <text evidence="2">Interacts transiently with the RNA polymerase catalytic core formed by RpoA, RpoB, RpoC and RpoZ (2 alpha, 1 beta, 1 beta' and 1 omega subunit) to form the RNA polymerase holoenzyme that can initiate transcription.</text>
</comment>
<evidence type="ECO:0000256" key="4">
    <source>
        <dbReference type="ARBA" id="ARBA00023082"/>
    </source>
</evidence>
<feature type="domain" description="RNA polymerase sigma factor 70 region 4 type 2" evidence="8">
    <location>
        <begin position="118"/>
        <end position="169"/>
    </location>
</feature>
<keyword evidence="4" id="KW-0731">Sigma factor</keyword>
<dbReference type="InterPro" id="IPR014284">
    <property type="entry name" value="RNA_pol_sigma-70_dom"/>
</dbReference>
<evidence type="ECO:0000259" key="8">
    <source>
        <dbReference type="Pfam" id="PF08281"/>
    </source>
</evidence>
<evidence type="ECO:0000256" key="2">
    <source>
        <dbReference type="ARBA" id="ARBA00011344"/>
    </source>
</evidence>
<sequence>MADGSGPDGGSGSGGSGSDGGSVEVFEEQRPRLTGLAYRMLGSVQEAEDVVQEAYLRWSKATGVEVPAAWLTRVVTNLCLNELGSARVRREAYAGPWLPEPMVTDADPAELRESVSYAMLTLMERLTPAERAVFVLKEAFGYSHREIAGFLGESEANTRQLHSRARRDLTAGPRFRPSEPEQRRLIDRFMTAALEGDLDGLTSLLSEQVTVWSDGGGKVTAARNPVTGRAKVLRLLTGLMLKHADAEPRMLSLNGEPALAFFWDGLLGAVTFFEFDTTGNLTAARLILNPDKLSHL</sequence>
<dbReference type="NCBIfam" id="NF007214">
    <property type="entry name" value="PRK09636.1"/>
    <property type="match status" value="1"/>
</dbReference>
<feature type="domain" description="RNA polymerase sigma-70 region 2" evidence="7">
    <location>
        <begin position="26"/>
        <end position="86"/>
    </location>
</feature>
<keyword evidence="5" id="KW-0804">Transcription</keyword>
<dbReference type="Gene3D" id="1.10.10.10">
    <property type="entry name" value="Winged helix-like DNA-binding domain superfamily/Winged helix DNA-binding domain"/>
    <property type="match status" value="1"/>
</dbReference>
<evidence type="ECO:0000256" key="5">
    <source>
        <dbReference type="ARBA" id="ARBA00023163"/>
    </source>
</evidence>
<dbReference type="InterPro" id="IPR032710">
    <property type="entry name" value="NTF2-like_dom_sf"/>
</dbReference>
<dbReference type="InterPro" id="IPR013324">
    <property type="entry name" value="RNA_pol_sigma_r3/r4-like"/>
</dbReference>
<dbReference type="Gene3D" id="3.10.450.50">
    <property type="match status" value="1"/>
</dbReference>
<dbReference type="Gene3D" id="1.10.1740.10">
    <property type="match status" value="1"/>
</dbReference>
<dbReference type="CDD" id="cd06171">
    <property type="entry name" value="Sigma70_r4"/>
    <property type="match status" value="1"/>
</dbReference>
<dbReference type="InterPro" id="IPR007627">
    <property type="entry name" value="RNA_pol_sigma70_r2"/>
</dbReference>
<evidence type="ECO:0000256" key="3">
    <source>
        <dbReference type="ARBA" id="ARBA00023015"/>
    </source>
</evidence>
<dbReference type="RefSeq" id="WP_344829112.1">
    <property type="nucleotide sequence ID" value="NZ_BAAAUV010000007.1"/>
</dbReference>
<dbReference type="PANTHER" id="PTHR30173:SF36">
    <property type="entry name" value="ECF RNA POLYMERASE SIGMA FACTOR SIGJ"/>
    <property type="match status" value="1"/>
</dbReference>
<gene>
    <name evidence="9" type="ORF">GCM10010468_33970</name>
</gene>
<dbReference type="NCBIfam" id="TIGR02937">
    <property type="entry name" value="sigma70-ECF"/>
    <property type="match status" value="1"/>
</dbReference>
<accession>A0ABP6QA70</accession>
<dbReference type="InterPro" id="IPR036388">
    <property type="entry name" value="WH-like_DNA-bd_sf"/>
</dbReference>
<protein>
    <submittedName>
        <fullName evidence="9">RNA polymerase sigma-70 factor</fullName>
    </submittedName>
</protein>
<evidence type="ECO:0000259" key="7">
    <source>
        <dbReference type="Pfam" id="PF04542"/>
    </source>
</evidence>
<feature type="region of interest" description="Disordered" evidence="6">
    <location>
        <begin position="1"/>
        <end position="23"/>
    </location>
</feature>
<dbReference type="EMBL" id="BAAAUV010000007">
    <property type="protein sequence ID" value="GAA3213717.1"/>
    <property type="molecule type" value="Genomic_DNA"/>
</dbReference>
<keyword evidence="3" id="KW-0805">Transcription regulation</keyword>
<evidence type="ECO:0000256" key="1">
    <source>
        <dbReference type="ARBA" id="ARBA00010641"/>
    </source>
</evidence>
<dbReference type="Proteomes" id="UP001501237">
    <property type="component" value="Unassembled WGS sequence"/>
</dbReference>
<reference evidence="10" key="1">
    <citation type="journal article" date="2019" name="Int. J. Syst. Evol. Microbiol.">
        <title>The Global Catalogue of Microorganisms (GCM) 10K type strain sequencing project: providing services to taxonomists for standard genome sequencing and annotation.</title>
        <authorList>
            <consortium name="The Broad Institute Genomics Platform"/>
            <consortium name="The Broad Institute Genome Sequencing Center for Infectious Disease"/>
            <person name="Wu L."/>
            <person name="Ma J."/>
        </authorList>
    </citation>
    <scope>NUCLEOTIDE SEQUENCE [LARGE SCALE GENOMIC DNA]</scope>
    <source>
        <strain evidence="10">JCM 9377</strain>
    </source>
</reference>
<evidence type="ECO:0000313" key="9">
    <source>
        <dbReference type="EMBL" id="GAA3213717.1"/>
    </source>
</evidence>
<feature type="compositionally biased region" description="Gly residues" evidence="6">
    <location>
        <begin position="1"/>
        <end position="20"/>
    </location>
</feature>
<dbReference type="InterPro" id="IPR013325">
    <property type="entry name" value="RNA_pol_sigma_r2"/>
</dbReference>
<dbReference type="Pfam" id="PF08281">
    <property type="entry name" value="Sigma70_r4_2"/>
    <property type="match status" value="1"/>
</dbReference>
<proteinExistence type="inferred from homology"/>
<organism evidence="9 10">
    <name type="scientific">Actinocorallia longicatena</name>
    <dbReference type="NCBI Taxonomy" id="111803"/>
    <lineage>
        <taxon>Bacteria</taxon>
        <taxon>Bacillati</taxon>
        <taxon>Actinomycetota</taxon>
        <taxon>Actinomycetes</taxon>
        <taxon>Streptosporangiales</taxon>
        <taxon>Thermomonosporaceae</taxon>
        <taxon>Actinocorallia</taxon>
    </lineage>
</organism>
<name>A0ABP6QA70_9ACTN</name>
<evidence type="ECO:0000256" key="6">
    <source>
        <dbReference type="SAM" id="MobiDB-lite"/>
    </source>
</evidence>
<keyword evidence="10" id="KW-1185">Reference proteome</keyword>
<dbReference type="Pfam" id="PF04542">
    <property type="entry name" value="Sigma70_r2"/>
    <property type="match status" value="1"/>
</dbReference>
<dbReference type="PANTHER" id="PTHR30173">
    <property type="entry name" value="SIGMA 19 FACTOR"/>
    <property type="match status" value="1"/>
</dbReference>
<dbReference type="SUPFAM" id="SSF88659">
    <property type="entry name" value="Sigma3 and sigma4 domains of RNA polymerase sigma factors"/>
    <property type="match status" value="1"/>
</dbReference>